<protein>
    <recommendedName>
        <fullName evidence="1">RNase H type-1 domain-containing protein</fullName>
    </recommendedName>
</protein>
<organism evidence="2 3">
    <name type="scientific">Coptis chinensis</name>
    <dbReference type="NCBI Taxonomy" id="261450"/>
    <lineage>
        <taxon>Eukaryota</taxon>
        <taxon>Viridiplantae</taxon>
        <taxon>Streptophyta</taxon>
        <taxon>Embryophyta</taxon>
        <taxon>Tracheophyta</taxon>
        <taxon>Spermatophyta</taxon>
        <taxon>Magnoliopsida</taxon>
        <taxon>Ranunculales</taxon>
        <taxon>Ranunculaceae</taxon>
        <taxon>Coptidoideae</taxon>
        <taxon>Coptis</taxon>
    </lineage>
</organism>
<dbReference type="GO" id="GO:0004523">
    <property type="term" value="F:RNA-DNA hybrid ribonuclease activity"/>
    <property type="evidence" value="ECO:0007669"/>
    <property type="project" value="InterPro"/>
</dbReference>
<dbReference type="InterPro" id="IPR036397">
    <property type="entry name" value="RNaseH_sf"/>
</dbReference>
<evidence type="ECO:0000259" key="1">
    <source>
        <dbReference type="Pfam" id="PF13456"/>
    </source>
</evidence>
<dbReference type="EMBL" id="JADFTS010000002">
    <property type="protein sequence ID" value="KAF9621586.1"/>
    <property type="molecule type" value="Genomic_DNA"/>
</dbReference>
<evidence type="ECO:0000313" key="2">
    <source>
        <dbReference type="EMBL" id="KAF9621586.1"/>
    </source>
</evidence>
<dbReference type="InterPro" id="IPR012337">
    <property type="entry name" value="RNaseH-like_sf"/>
</dbReference>
<reference evidence="2 3" key="1">
    <citation type="submission" date="2020-10" db="EMBL/GenBank/DDBJ databases">
        <title>The Coptis chinensis genome and diversification of protoberbering-type alkaloids.</title>
        <authorList>
            <person name="Wang B."/>
            <person name="Shu S."/>
            <person name="Song C."/>
            <person name="Liu Y."/>
        </authorList>
    </citation>
    <scope>NUCLEOTIDE SEQUENCE [LARGE SCALE GENOMIC DNA]</scope>
    <source>
        <strain evidence="2">HL-2020</strain>
        <tissue evidence="2">Leaf</tissue>
    </source>
</reference>
<dbReference type="Proteomes" id="UP000631114">
    <property type="component" value="Unassembled WGS sequence"/>
</dbReference>
<dbReference type="InterPro" id="IPR044730">
    <property type="entry name" value="RNase_H-like_dom_plant"/>
</dbReference>
<dbReference type="PANTHER" id="PTHR47723:SF19">
    <property type="entry name" value="POLYNUCLEOTIDYL TRANSFERASE, RIBONUCLEASE H-LIKE SUPERFAMILY PROTEIN"/>
    <property type="match status" value="1"/>
</dbReference>
<dbReference type="Pfam" id="PF13456">
    <property type="entry name" value="RVT_3"/>
    <property type="match status" value="1"/>
</dbReference>
<dbReference type="InterPro" id="IPR053151">
    <property type="entry name" value="RNase_H-like"/>
</dbReference>
<dbReference type="SUPFAM" id="SSF53098">
    <property type="entry name" value="Ribonuclease H-like"/>
    <property type="match status" value="1"/>
</dbReference>
<dbReference type="CDD" id="cd06222">
    <property type="entry name" value="RNase_H_like"/>
    <property type="match status" value="1"/>
</dbReference>
<proteinExistence type="predicted"/>
<comment type="caution">
    <text evidence="2">The sequence shown here is derived from an EMBL/GenBank/DDBJ whole genome shotgun (WGS) entry which is preliminary data.</text>
</comment>
<dbReference type="GO" id="GO:0003676">
    <property type="term" value="F:nucleic acid binding"/>
    <property type="evidence" value="ECO:0007669"/>
    <property type="project" value="InterPro"/>
</dbReference>
<keyword evidence="3" id="KW-1185">Reference proteome</keyword>
<dbReference type="Gene3D" id="3.30.420.10">
    <property type="entry name" value="Ribonuclease H-like superfamily/Ribonuclease H"/>
    <property type="match status" value="1"/>
</dbReference>
<feature type="domain" description="RNase H type-1" evidence="1">
    <location>
        <begin position="84"/>
        <end position="203"/>
    </location>
</feature>
<dbReference type="PANTHER" id="PTHR47723">
    <property type="entry name" value="OS05G0353850 PROTEIN"/>
    <property type="match status" value="1"/>
</dbReference>
<gene>
    <name evidence="2" type="ORF">IFM89_023160</name>
</gene>
<evidence type="ECO:0000313" key="3">
    <source>
        <dbReference type="Proteomes" id="UP000631114"/>
    </source>
</evidence>
<dbReference type="OrthoDB" id="1752183at2759"/>
<accession>A0A835IP81</accession>
<dbReference type="AlphaFoldDB" id="A0A835IP81"/>
<sequence>MEGHFLRPVPFSFGFSPYRPPPPPPLPLPYGPPPPLPLSLSLPLPLPLPAPHHYQFPGPYTNPNIPRVKYYKWAKPLHPFCTLNTDGSLTKDSKVGGLLRNCLGEPIFAFADVCNEEYPVYAVELWAIKIGLRHALSSGVRFINVDTDSTDAVSLIYSDPSACPSLVQDCIIEIQALLGQFSRWEVKHVFRETNRAADFLSRFATTSEVFLHPLEFPEELSKIIDQDASGVLDCAPEWLFYLLLRKELASFSLQGRSSSTYYLQGNTQASAIHTGSARGKWVLYNPYMPSIQPGYVPYNPYMPSATNGINGQYLSPHSYVLSPMSPQPIASSGYFPNQHSYGSDVMQ</sequence>
<name>A0A835IP81_9MAGN</name>
<dbReference type="InterPro" id="IPR002156">
    <property type="entry name" value="RNaseH_domain"/>
</dbReference>